<feature type="transmembrane region" description="Helical" evidence="1">
    <location>
        <begin position="20"/>
        <end position="39"/>
    </location>
</feature>
<keyword evidence="1" id="KW-0472">Membrane</keyword>
<name>A0A0D0VHD3_CRYGA</name>
<accession>A0A0D0VHD3</accession>
<keyword evidence="1" id="KW-0812">Transmembrane</keyword>
<proteinExistence type="predicted"/>
<dbReference type="OrthoDB" id="10328624at2759"/>
<gene>
    <name evidence="2" type="ORF">I312_03742</name>
</gene>
<dbReference type="EMBL" id="KN847982">
    <property type="protein sequence ID" value="KIR46851.1"/>
    <property type="molecule type" value="Genomic_DNA"/>
</dbReference>
<sequence length="65" mass="7829">MAVRWLQKDEIRDAQRRCSFILYICFLVLSLAYATNKYYNIFDFAAVLKREFHCFVIVTRDLNCL</sequence>
<evidence type="ECO:0000313" key="2">
    <source>
        <dbReference type="EMBL" id="KIR46851.1"/>
    </source>
</evidence>
<organism evidence="2">
    <name type="scientific">Cryptococcus bacillisporus CA1280</name>
    <dbReference type="NCBI Taxonomy" id="1296109"/>
    <lineage>
        <taxon>Eukaryota</taxon>
        <taxon>Fungi</taxon>
        <taxon>Dikarya</taxon>
        <taxon>Basidiomycota</taxon>
        <taxon>Agaricomycotina</taxon>
        <taxon>Tremellomycetes</taxon>
        <taxon>Tremellales</taxon>
        <taxon>Cryptococcaceae</taxon>
        <taxon>Cryptococcus</taxon>
        <taxon>Cryptococcus gattii species complex</taxon>
    </lineage>
</organism>
<keyword evidence="1" id="KW-1133">Transmembrane helix</keyword>
<dbReference type="HOGENOM" id="CLU_2849630_0_0_1"/>
<evidence type="ECO:0000256" key="1">
    <source>
        <dbReference type="SAM" id="Phobius"/>
    </source>
</evidence>
<dbReference type="AlphaFoldDB" id="A0A0D0VHD3"/>
<reference evidence="2" key="1">
    <citation type="submission" date="2015-01" db="EMBL/GenBank/DDBJ databases">
        <title>The Genome Sequence of Cryptococcus gattii CA1280.</title>
        <authorList>
            <consortium name="The Broad Institute Genomics Platform"/>
            <person name="Cuomo C."/>
            <person name="Litvintseva A."/>
            <person name="Chen Y."/>
            <person name="Heitman J."/>
            <person name="Sun S."/>
            <person name="Springer D."/>
            <person name="Dromer F."/>
            <person name="Young S."/>
            <person name="Zeng Q."/>
            <person name="Gargeya S."/>
            <person name="Abouelleil A."/>
            <person name="Alvarado L."/>
            <person name="Chapman S.B."/>
            <person name="Gainer-Dewar J."/>
            <person name="Goldberg J."/>
            <person name="Griggs A."/>
            <person name="Gujja S."/>
            <person name="Hansen M."/>
            <person name="Howarth C."/>
            <person name="Imamovic A."/>
            <person name="Larimer J."/>
            <person name="Murphy C."/>
            <person name="Naylor J."/>
            <person name="Pearson M."/>
            <person name="Priest M."/>
            <person name="Roberts A."/>
            <person name="Saif S."/>
            <person name="Shea T."/>
            <person name="Sykes S."/>
            <person name="Wortman J."/>
            <person name="Nusbaum C."/>
            <person name="Birren B."/>
        </authorList>
    </citation>
    <scope>NUCLEOTIDE SEQUENCE [LARGE SCALE GENOMIC DNA]</scope>
    <source>
        <strain evidence="2">CA1280</strain>
    </source>
</reference>
<protein>
    <submittedName>
        <fullName evidence="2">Uncharacterized protein</fullName>
    </submittedName>
</protein>